<dbReference type="EMBL" id="BJXX01000153">
    <property type="protein sequence ID" value="GEN35828.1"/>
    <property type="molecule type" value="Genomic_DNA"/>
</dbReference>
<accession>A0A511VD19</accession>
<proteinExistence type="predicted"/>
<reference evidence="1 2" key="1">
    <citation type="submission" date="2019-07" db="EMBL/GenBank/DDBJ databases">
        <title>Whole genome shotgun sequence of Aneurinibacillus danicus NBRC 102444.</title>
        <authorList>
            <person name="Hosoyama A."/>
            <person name="Uohara A."/>
            <person name="Ohji S."/>
            <person name="Ichikawa N."/>
        </authorList>
    </citation>
    <scope>NUCLEOTIDE SEQUENCE [LARGE SCALE GENOMIC DNA]</scope>
    <source>
        <strain evidence="1 2">NBRC 102444</strain>
    </source>
</reference>
<organism evidence="1 2">
    <name type="scientific">Aneurinibacillus danicus</name>
    <dbReference type="NCBI Taxonomy" id="267746"/>
    <lineage>
        <taxon>Bacteria</taxon>
        <taxon>Bacillati</taxon>
        <taxon>Bacillota</taxon>
        <taxon>Bacilli</taxon>
        <taxon>Bacillales</taxon>
        <taxon>Paenibacillaceae</taxon>
        <taxon>Aneurinibacillus group</taxon>
        <taxon>Aneurinibacillus</taxon>
    </lineage>
</organism>
<dbReference type="RefSeq" id="WP_146811339.1">
    <property type="nucleotide sequence ID" value="NZ_BJXX01000153.1"/>
</dbReference>
<evidence type="ECO:0000313" key="1">
    <source>
        <dbReference type="EMBL" id="GEN35828.1"/>
    </source>
</evidence>
<comment type="caution">
    <text evidence="1">The sequence shown here is derived from an EMBL/GenBank/DDBJ whole genome shotgun (WGS) entry which is preliminary data.</text>
</comment>
<sequence>MAEFVSVNCMGYAVEMAFEFGFIRIKNGYNLKWLLNRNPTNALEIARIAKAQYRSRLGYSFLVSDLSLAIEIVGHVVPGEVADVALDYESVLPDGIVEACRSISSRTSVIDSGQSTATDSNRWIWDALAATVGSIVLSLVTVPKP</sequence>
<gene>
    <name evidence="1" type="ORF">ADA01nite_32880</name>
</gene>
<dbReference type="OrthoDB" id="669028at2"/>
<dbReference type="Proteomes" id="UP000321157">
    <property type="component" value="Unassembled WGS sequence"/>
</dbReference>
<evidence type="ECO:0000313" key="2">
    <source>
        <dbReference type="Proteomes" id="UP000321157"/>
    </source>
</evidence>
<keyword evidence="2" id="KW-1185">Reference proteome</keyword>
<protein>
    <submittedName>
        <fullName evidence="1">Uncharacterized protein</fullName>
    </submittedName>
</protein>
<name>A0A511VD19_9BACL</name>
<dbReference type="AlphaFoldDB" id="A0A511VD19"/>